<dbReference type="AlphaFoldDB" id="A0A366CZG9"/>
<reference evidence="1 2" key="1">
    <citation type="submission" date="2018-06" db="EMBL/GenBank/DDBJ databases">
        <title>Genomic Encyclopedia of Type Strains, Phase III (KMG-III): the genomes of soil and plant-associated and newly described type strains.</title>
        <authorList>
            <person name="Whitman W."/>
        </authorList>
    </citation>
    <scope>NUCLEOTIDE SEQUENCE [LARGE SCALE GENOMIC DNA]</scope>
    <source>
        <strain evidence="1 2">CECT 7732</strain>
    </source>
</reference>
<dbReference type="Proteomes" id="UP000252086">
    <property type="component" value="Unassembled WGS sequence"/>
</dbReference>
<name>A0A366CZG9_9GAMM</name>
<proteinExistence type="predicted"/>
<comment type="caution">
    <text evidence="1">The sequence shown here is derived from an EMBL/GenBank/DDBJ whole genome shotgun (WGS) entry which is preliminary data.</text>
</comment>
<evidence type="ECO:0000313" key="1">
    <source>
        <dbReference type="EMBL" id="RBO82639.1"/>
    </source>
</evidence>
<accession>A0A366CZG9</accession>
<sequence length="67" mass="7419">MTTKKPATTRQKYQVKAPYQCPNTKHWHQVGDRVELLPSEADFLMLSGKIATATDANKSATKTKGEA</sequence>
<organism evidence="1 2">
    <name type="scientific">Marinomonas aquiplantarum</name>
    <dbReference type="NCBI Taxonomy" id="491951"/>
    <lineage>
        <taxon>Bacteria</taxon>
        <taxon>Pseudomonadati</taxon>
        <taxon>Pseudomonadota</taxon>
        <taxon>Gammaproteobacteria</taxon>
        <taxon>Oceanospirillales</taxon>
        <taxon>Oceanospirillaceae</taxon>
        <taxon>Marinomonas</taxon>
    </lineage>
</organism>
<dbReference type="RefSeq" id="WP_113874602.1">
    <property type="nucleotide sequence ID" value="NZ_QNRF01000005.1"/>
</dbReference>
<protein>
    <submittedName>
        <fullName evidence="1">Uncharacterized protein</fullName>
    </submittedName>
</protein>
<dbReference type="OrthoDB" id="5879178at2"/>
<keyword evidence="2" id="KW-1185">Reference proteome</keyword>
<evidence type="ECO:0000313" key="2">
    <source>
        <dbReference type="Proteomes" id="UP000252086"/>
    </source>
</evidence>
<dbReference type="EMBL" id="QNRF01000005">
    <property type="protein sequence ID" value="RBO82639.1"/>
    <property type="molecule type" value="Genomic_DNA"/>
</dbReference>
<gene>
    <name evidence="1" type="ORF">DFP76_105104</name>
</gene>